<sequence length="221" mass="23232">MTTAERRGMDWTLRGLGLAPVTLAALDLANPDRDWIELMASYLVNGRAGWLLTVACLTLAVASLALVDAARRAGTRGPGLWLLRVWAAGLVIGALVPADPPGNWDQSSVADAVHGLAALAAFTALPVAAVTLTHRWRRNPRWVASRRSLTLAAVAVVSTFLAFVVVFLDVIGGPSLSVGSHESLAGLAERAMIWAYVAWLAVVAVALRRERAGAASTAALP</sequence>
<accession>A0ABV8KXD1</accession>
<keyword evidence="1" id="KW-0472">Membrane</keyword>
<keyword evidence="1" id="KW-1133">Transmembrane helix</keyword>
<feature type="transmembrane region" description="Helical" evidence="1">
    <location>
        <begin position="79"/>
        <end position="96"/>
    </location>
</feature>
<keyword evidence="1" id="KW-0812">Transmembrane</keyword>
<feature type="transmembrane region" description="Helical" evidence="1">
    <location>
        <begin position="191"/>
        <end position="207"/>
    </location>
</feature>
<dbReference type="InterPro" id="IPR009339">
    <property type="entry name" value="DUF998"/>
</dbReference>
<feature type="transmembrane region" description="Helical" evidence="1">
    <location>
        <begin position="47"/>
        <end position="67"/>
    </location>
</feature>
<protein>
    <submittedName>
        <fullName evidence="2">DUF998 domain-containing protein</fullName>
    </submittedName>
</protein>
<evidence type="ECO:0000313" key="3">
    <source>
        <dbReference type="Proteomes" id="UP001595868"/>
    </source>
</evidence>
<dbReference type="Pfam" id="PF06197">
    <property type="entry name" value="DUF998"/>
    <property type="match status" value="1"/>
</dbReference>
<gene>
    <name evidence="2" type="ORF">ACFOX0_33615</name>
</gene>
<evidence type="ECO:0000256" key="1">
    <source>
        <dbReference type="SAM" id="Phobius"/>
    </source>
</evidence>
<evidence type="ECO:0000313" key="2">
    <source>
        <dbReference type="EMBL" id="MFC4110835.1"/>
    </source>
</evidence>
<feature type="transmembrane region" description="Helical" evidence="1">
    <location>
        <begin position="116"/>
        <end position="136"/>
    </location>
</feature>
<reference evidence="3" key="1">
    <citation type="journal article" date="2019" name="Int. J. Syst. Evol. Microbiol.">
        <title>The Global Catalogue of Microorganisms (GCM) 10K type strain sequencing project: providing services to taxonomists for standard genome sequencing and annotation.</title>
        <authorList>
            <consortium name="The Broad Institute Genomics Platform"/>
            <consortium name="The Broad Institute Genome Sequencing Center for Infectious Disease"/>
            <person name="Wu L."/>
            <person name="Ma J."/>
        </authorList>
    </citation>
    <scope>NUCLEOTIDE SEQUENCE [LARGE SCALE GENOMIC DNA]</scope>
    <source>
        <strain evidence="3">2902at01</strain>
    </source>
</reference>
<name>A0ABV8KXD1_9ACTN</name>
<dbReference type="EMBL" id="JBHSBN010000067">
    <property type="protein sequence ID" value="MFC4110835.1"/>
    <property type="molecule type" value="Genomic_DNA"/>
</dbReference>
<keyword evidence="3" id="KW-1185">Reference proteome</keyword>
<proteinExistence type="predicted"/>
<comment type="caution">
    <text evidence="2">The sequence shown here is derived from an EMBL/GenBank/DDBJ whole genome shotgun (WGS) entry which is preliminary data.</text>
</comment>
<feature type="transmembrane region" description="Helical" evidence="1">
    <location>
        <begin position="148"/>
        <end position="171"/>
    </location>
</feature>
<dbReference type="Proteomes" id="UP001595868">
    <property type="component" value="Unassembled WGS sequence"/>
</dbReference>
<organism evidence="2 3">
    <name type="scientific">Micromonospora zhanjiangensis</name>
    <dbReference type="NCBI Taxonomy" id="1522057"/>
    <lineage>
        <taxon>Bacteria</taxon>
        <taxon>Bacillati</taxon>
        <taxon>Actinomycetota</taxon>
        <taxon>Actinomycetes</taxon>
        <taxon>Micromonosporales</taxon>
        <taxon>Micromonosporaceae</taxon>
        <taxon>Micromonospora</taxon>
    </lineage>
</organism>
<dbReference type="RefSeq" id="WP_377553637.1">
    <property type="nucleotide sequence ID" value="NZ_JBHSBN010000067.1"/>
</dbReference>